<dbReference type="Pfam" id="PF01641">
    <property type="entry name" value="SelR"/>
    <property type="match status" value="1"/>
</dbReference>
<dbReference type="NCBIfam" id="TIGR00357">
    <property type="entry name" value="peptide-methionine (R)-S-oxide reductase MsrB"/>
    <property type="match status" value="1"/>
</dbReference>
<evidence type="ECO:0000259" key="12">
    <source>
        <dbReference type="PROSITE" id="PS51790"/>
    </source>
</evidence>
<dbReference type="HAMAP" id="MF_01400">
    <property type="entry name" value="MsrB"/>
    <property type="match status" value="1"/>
</dbReference>
<comment type="similarity">
    <text evidence="10">Belongs to the MsrA Met sulfoxide reductase family.</text>
</comment>
<dbReference type="FunFam" id="2.170.150.20:FF:000003">
    <property type="entry name" value="Peptide methionine sulfoxide reductase MsrB"/>
    <property type="match status" value="1"/>
</dbReference>
<dbReference type="SUPFAM" id="SSF51316">
    <property type="entry name" value="Mss4-like"/>
    <property type="match status" value="1"/>
</dbReference>
<evidence type="ECO:0000313" key="13">
    <source>
        <dbReference type="EMBL" id="SEC00210.1"/>
    </source>
</evidence>
<dbReference type="GO" id="GO:0008113">
    <property type="term" value="F:peptide-methionine (S)-S-oxide reductase activity"/>
    <property type="evidence" value="ECO:0007669"/>
    <property type="project" value="UniProtKB-UniRule"/>
</dbReference>
<dbReference type="SUPFAM" id="SSF55068">
    <property type="entry name" value="Peptide methionine sulfoxide reductase"/>
    <property type="match status" value="1"/>
</dbReference>
<dbReference type="Gene3D" id="3.30.1060.10">
    <property type="entry name" value="Peptide methionine sulphoxide reductase MsrA"/>
    <property type="match status" value="1"/>
</dbReference>
<dbReference type="InterPro" id="IPR011057">
    <property type="entry name" value="Mss4-like_sf"/>
</dbReference>
<evidence type="ECO:0000256" key="4">
    <source>
        <dbReference type="ARBA" id="ARBA00023268"/>
    </source>
</evidence>
<reference evidence="13 14" key="1">
    <citation type="submission" date="2016-10" db="EMBL/GenBank/DDBJ databases">
        <authorList>
            <person name="Varghese N."/>
            <person name="Submissions S."/>
        </authorList>
    </citation>
    <scope>NUCLEOTIDE SEQUENCE [LARGE SCALE GENOMIC DNA]</scope>
    <source>
        <strain evidence="13 14">DSM 20586</strain>
    </source>
</reference>
<keyword evidence="11" id="KW-0472">Membrane</keyword>
<comment type="caution">
    <text evidence="9">Lacks conserved residue(s) required for the propagation of feature annotation.</text>
</comment>
<name>A0AB38A7Z7_9ACTN</name>
<evidence type="ECO:0000313" key="14">
    <source>
        <dbReference type="Proteomes" id="UP000183687"/>
    </source>
</evidence>
<dbReference type="AlphaFoldDB" id="A0AB38A7Z7"/>
<dbReference type="InterPro" id="IPR028427">
    <property type="entry name" value="Met_Sox_Rdtase_MsrB"/>
</dbReference>
<accession>A0AB38A7Z7</accession>
<protein>
    <recommendedName>
        <fullName evidence="9 10">Multifunctional fusion protein</fullName>
    </recommendedName>
    <domain>
        <recommendedName>
            <fullName evidence="10">Peptide methionine sulfoxide reductase MsrA</fullName>
            <shortName evidence="10">Protein-methionine-S-oxide reductase</shortName>
            <ecNumber evidence="10">1.8.4.11</ecNumber>
        </recommendedName>
        <alternativeName>
            <fullName evidence="10">Peptide-methionine (S)-S-oxide reductase</fullName>
            <shortName evidence="10">Peptide Met(O) reductase</shortName>
        </alternativeName>
    </domain>
    <domain>
        <recommendedName>
            <fullName evidence="9">Peptide methionine sulfoxide reductase MsrB</fullName>
            <ecNumber evidence="9">1.8.4.12</ecNumber>
        </recommendedName>
        <alternativeName>
            <fullName evidence="9">Peptide-methionine (R)-S-oxide reductase</fullName>
        </alternativeName>
    </domain>
</protein>
<dbReference type="InterPro" id="IPR002579">
    <property type="entry name" value="Met_Sox_Rdtase_MsrB_dom"/>
</dbReference>
<comment type="catalytic activity">
    <reaction evidence="8 10">
        <text>[thioredoxin]-disulfide + L-methionine + H2O = L-methionine (S)-S-oxide + [thioredoxin]-dithiol</text>
        <dbReference type="Rhea" id="RHEA:19993"/>
        <dbReference type="Rhea" id="RHEA-COMP:10698"/>
        <dbReference type="Rhea" id="RHEA-COMP:10700"/>
        <dbReference type="ChEBI" id="CHEBI:15377"/>
        <dbReference type="ChEBI" id="CHEBI:29950"/>
        <dbReference type="ChEBI" id="CHEBI:50058"/>
        <dbReference type="ChEBI" id="CHEBI:57844"/>
        <dbReference type="ChEBI" id="CHEBI:58772"/>
        <dbReference type="EC" id="1.8.4.11"/>
    </reaction>
</comment>
<evidence type="ECO:0000256" key="10">
    <source>
        <dbReference type="HAMAP-Rule" id="MF_01401"/>
    </source>
</evidence>
<comment type="similarity">
    <text evidence="1">In the C-terminal section; belongs to the MsrB Met sulfoxide reductase family.</text>
</comment>
<dbReference type="GO" id="GO:0033743">
    <property type="term" value="F:peptide-methionine (R)-S-oxide reductase activity"/>
    <property type="evidence" value="ECO:0007669"/>
    <property type="project" value="UniProtKB-UniRule"/>
</dbReference>
<sequence length="381" mass="42963">MNKHASIMVALVTAMVVLGVVLYKMHKPPQTQDDELEKKQEAAMANIDTNNLHEIYFAGGCFWGVEEYFSRIPGVYDAVSGYANGTTENPTYEEVCTGKTGHAETVKVRYDPSIVSLESLAKQYFKIINPLSVNQQGNDRGSQYRTGVYFVDAADESVLRPVFDEEEKKYGTKLAVELTKLTSFYQAEEYHQDYLKKNPRGYCHIDFSSLKDVKLEKGDKTSSAPKVDASRYYKPSDDEIKRMLTSEQYDVTQKAGTEPAFSGAYHDNHQAGIYVDVVTGEPLFSSKDKFNSGCGWPSFVRPIDPDVIKEYKDSSHGMIRTEVRSRVGDSHLGHVFTDGPQEQGGLRYCIDSLALKFIPYERMEAEGYGEFMPVCSRYGWE</sequence>
<organism evidence="13 14">
    <name type="scientific">Atopobium minutum</name>
    <dbReference type="NCBI Taxonomy" id="1381"/>
    <lineage>
        <taxon>Bacteria</taxon>
        <taxon>Bacillati</taxon>
        <taxon>Actinomycetota</taxon>
        <taxon>Coriobacteriia</taxon>
        <taxon>Coriobacteriales</taxon>
        <taxon>Atopobiaceae</taxon>
        <taxon>Atopobium</taxon>
    </lineage>
</organism>
<dbReference type="InterPro" id="IPR036509">
    <property type="entry name" value="Met_Sox_Rdtase_MsrA_sf"/>
</dbReference>
<gene>
    <name evidence="9" type="primary">msrB</name>
    <name evidence="10" type="synonym">msrA</name>
    <name evidence="13" type="ORF">SAMN04489746_1413</name>
</gene>
<feature type="domain" description="MsrB" evidence="12">
    <location>
        <begin position="237"/>
        <end position="360"/>
    </location>
</feature>
<comment type="function">
    <text evidence="5 10">Has an important function as a repair enzyme for proteins that have been inactivated by oxidation. Catalyzes the reversible oxidation-reduction of methionine sulfoxide in proteins to methionine.</text>
</comment>
<comment type="catalytic activity">
    <reaction evidence="6 10">
        <text>L-methionyl-[protein] + [thioredoxin]-disulfide + H2O = L-methionyl-(S)-S-oxide-[protein] + [thioredoxin]-dithiol</text>
        <dbReference type="Rhea" id="RHEA:14217"/>
        <dbReference type="Rhea" id="RHEA-COMP:10698"/>
        <dbReference type="Rhea" id="RHEA-COMP:10700"/>
        <dbReference type="Rhea" id="RHEA-COMP:12313"/>
        <dbReference type="Rhea" id="RHEA-COMP:12315"/>
        <dbReference type="ChEBI" id="CHEBI:15377"/>
        <dbReference type="ChEBI" id="CHEBI:16044"/>
        <dbReference type="ChEBI" id="CHEBI:29950"/>
        <dbReference type="ChEBI" id="CHEBI:44120"/>
        <dbReference type="ChEBI" id="CHEBI:50058"/>
        <dbReference type="EC" id="1.8.4.11"/>
    </reaction>
</comment>
<feature type="active site" evidence="10">
    <location>
        <position position="61"/>
    </location>
</feature>
<dbReference type="GO" id="GO:0006979">
    <property type="term" value="P:response to oxidative stress"/>
    <property type="evidence" value="ECO:0007669"/>
    <property type="project" value="InterPro"/>
</dbReference>
<evidence type="ECO:0000256" key="1">
    <source>
        <dbReference type="ARBA" id="ARBA00008076"/>
    </source>
</evidence>
<comment type="catalytic activity">
    <reaction evidence="7 9">
        <text>L-methionyl-[protein] + [thioredoxin]-disulfide + H2O = L-methionyl-(R)-S-oxide-[protein] + [thioredoxin]-dithiol</text>
        <dbReference type="Rhea" id="RHEA:24164"/>
        <dbReference type="Rhea" id="RHEA-COMP:10698"/>
        <dbReference type="Rhea" id="RHEA-COMP:10700"/>
        <dbReference type="Rhea" id="RHEA-COMP:12313"/>
        <dbReference type="Rhea" id="RHEA-COMP:12314"/>
        <dbReference type="ChEBI" id="CHEBI:15377"/>
        <dbReference type="ChEBI" id="CHEBI:16044"/>
        <dbReference type="ChEBI" id="CHEBI:29950"/>
        <dbReference type="ChEBI" id="CHEBI:45764"/>
        <dbReference type="ChEBI" id="CHEBI:50058"/>
        <dbReference type="EC" id="1.8.4.12"/>
    </reaction>
</comment>
<dbReference type="GO" id="GO:0030091">
    <property type="term" value="P:protein repair"/>
    <property type="evidence" value="ECO:0007669"/>
    <property type="project" value="InterPro"/>
</dbReference>
<dbReference type="EC" id="1.8.4.12" evidence="9"/>
<feature type="active site" description="Nucleophile" evidence="9">
    <location>
        <position position="349"/>
    </location>
</feature>
<dbReference type="PANTHER" id="PTHR10173:SF59">
    <property type="entry name" value="PEPTIDE METHIONINE SULFOXIDE REDUCTASE MSRA_MSRB"/>
    <property type="match status" value="1"/>
</dbReference>
<dbReference type="HAMAP" id="MF_01401">
    <property type="entry name" value="MsrA"/>
    <property type="match status" value="1"/>
</dbReference>
<keyword evidence="3 9" id="KW-0560">Oxidoreductase</keyword>
<evidence type="ECO:0000256" key="3">
    <source>
        <dbReference type="ARBA" id="ARBA00023002"/>
    </source>
</evidence>
<comment type="similarity">
    <text evidence="9">Belongs to the MsrB Met sulfoxide reductase family.</text>
</comment>
<dbReference type="InterPro" id="IPR002569">
    <property type="entry name" value="Met_Sox_Rdtase_MsrA_dom"/>
</dbReference>
<feature type="transmembrane region" description="Helical" evidence="11">
    <location>
        <begin position="6"/>
        <end position="23"/>
    </location>
</feature>
<dbReference type="PANTHER" id="PTHR10173">
    <property type="entry name" value="METHIONINE SULFOXIDE REDUCTASE"/>
    <property type="match status" value="1"/>
</dbReference>
<evidence type="ECO:0000256" key="6">
    <source>
        <dbReference type="ARBA" id="ARBA00047806"/>
    </source>
</evidence>
<dbReference type="EMBL" id="FNSH01000001">
    <property type="protein sequence ID" value="SEC00210.1"/>
    <property type="molecule type" value="Genomic_DNA"/>
</dbReference>
<proteinExistence type="inferred from homology"/>
<keyword evidence="11" id="KW-0812">Transmembrane</keyword>
<dbReference type="EC" id="1.8.4.11" evidence="10"/>
<dbReference type="NCBIfam" id="TIGR00401">
    <property type="entry name" value="msrA"/>
    <property type="match status" value="1"/>
</dbReference>
<evidence type="ECO:0000256" key="8">
    <source>
        <dbReference type="ARBA" id="ARBA00048782"/>
    </source>
</evidence>
<dbReference type="GO" id="GO:0005737">
    <property type="term" value="C:cytoplasm"/>
    <property type="evidence" value="ECO:0007669"/>
    <property type="project" value="TreeGrafter"/>
</dbReference>
<evidence type="ECO:0000256" key="11">
    <source>
        <dbReference type="SAM" id="Phobius"/>
    </source>
</evidence>
<evidence type="ECO:0000256" key="9">
    <source>
        <dbReference type="HAMAP-Rule" id="MF_01400"/>
    </source>
</evidence>
<keyword evidence="4" id="KW-0511">Multifunctional enzyme</keyword>
<evidence type="ECO:0000256" key="5">
    <source>
        <dbReference type="ARBA" id="ARBA00024679"/>
    </source>
</evidence>
<dbReference type="PROSITE" id="PS51790">
    <property type="entry name" value="MSRB"/>
    <property type="match status" value="1"/>
</dbReference>
<keyword evidence="11" id="KW-1133">Transmembrane helix</keyword>
<evidence type="ECO:0000256" key="7">
    <source>
        <dbReference type="ARBA" id="ARBA00048488"/>
    </source>
</evidence>
<dbReference type="Pfam" id="PF01625">
    <property type="entry name" value="PMSR"/>
    <property type="match status" value="1"/>
</dbReference>
<dbReference type="Proteomes" id="UP000183687">
    <property type="component" value="Unassembled WGS sequence"/>
</dbReference>
<comment type="similarity">
    <text evidence="2">In the N-terminal section; belongs to the MsrA Met sulfoxide reductase family.</text>
</comment>
<comment type="caution">
    <text evidence="13">The sequence shown here is derived from an EMBL/GenBank/DDBJ whole genome shotgun (WGS) entry which is preliminary data.</text>
</comment>
<dbReference type="Gene3D" id="2.170.150.20">
    <property type="entry name" value="Peptide methionine sulfoxide reductase"/>
    <property type="match status" value="1"/>
</dbReference>
<evidence type="ECO:0000256" key="2">
    <source>
        <dbReference type="ARBA" id="ARBA00011017"/>
    </source>
</evidence>